<dbReference type="RefSeq" id="WP_409122770.1">
    <property type="nucleotide sequence ID" value="NZ_JBJVNI010000023.1"/>
</dbReference>
<keyword evidence="2" id="KW-1185">Reference proteome</keyword>
<reference evidence="1 2" key="1">
    <citation type="submission" date="2024-12" db="EMBL/GenBank/DDBJ databases">
        <title>Forecasting of Potato common scab and diversities of Pathogenic streptomyces spp. in china.</title>
        <authorList>
            <person name="Handique U."/>
            <person name="Wu J."/>
        </authorList>
    </citation>
    <scope>NUCLEOTIDE SEQUENCE [LARGE SCALE GENOMIC DNA]</scope>
    <source>
        <strain evidence="1 2">ZRIMU1530</strain>
    </source>
</reference>
<proteinExistence type="predicted"/>
<organism evidence="1 2">
    <name type="scientific">Streptomyces niveiscabiei</name>
    <dbReference type="NCBI Taxonomy" id="164115"/>
    <lineage>
        <taxon>Bacteria</taxon>
        <taxon>Bacillati</taxon>
        <taxon>Actinomycetota</taxon>
        <taxon>Actinomycetes</taxon>
        <taxon>Kitasatosporales</taxon>
        <taxon>Streptomycetaceae</taxon>
        <taxon>Streptomyces</taxon>
    </lineage>
</organism>
<gene>
    <name evidence="1" type="ORF">ACKI18_35080</name>
</gene>
<dbReference type="EMBL" id="JBJVNI010000023">
    <property type="protein sequence ID" value="MFM9613897.1"/>
    <property type="molecule type" value="Genomic_DNA"/>
</dbReference>
<protein>
    <recommendedName>
        <fullName evidence="3">LigA protein</fullName>
    </recommendedName>
</protein>
<evidence type="ECO:0000313" key="1">
    <source>
        <dbReference type="EMBL" id="MFM9613897.1"/>
    </source>
</evidence>
<name>A0ABW9I0K5_9ACTN</name>
<comment type="caution">
    <text evidence="1">The sequence shown here is derived from an EMBL/GenBank/DDBJ whole genome shotgun (WGS) entry which is preliminary data.</text>
</comment>
<sequence length="278" mass="30109">MSTPTRTTPVGQRAAVDLAAVREQWGDLLAAIAEPPRAAEWMPYERRGFLDQLAANDRDLDATAEAAVGRLPLILREHPAPADLRALDAALDVEREVFDMCDAVAERVQLPARDRHGRWTLGSDPSDPRLWHLPTYRDAGPTTIASTGSRLYGLHWAAVWLEGRALDDQADRALFAPTPATLVDQIVDVARTARRRVEGALGRTARTITLDDPCPFCRAGRITVHNGGGDPRQAVATCSTGPSCPAPVEAERGRRAWRGPALVGLLTALESRRTAPAA</sequence>
<evidence type="ECO:0008006" key="3">
    <source>
        <dbReference type="Google" id="ProtNLM"/>
    </source>
</evidence>
<accession>A0ABW9I0K5</accession>
<evidence type="ECO:0000313" key="2">
    <source>
        <dbReference type="Proteomes" id="UP001631957"/>
    </source>
</evidence>
<dbReference type="Proteomes" id="UP001631957">
    <property type="component" value="Unassembled WGS sequence"/>
</dbReference>